<protein>
    <recommendedName>
        <fullName evidence="4">Histone chaperone RTT106</fullName>
    </recommendedName>
    <alternativeName>
        <fullName evidence="5">Histone chaperone rtt106</fullName>
    </alternativeName>
</protein>
<accession>A0ABP0E9Z3</accession>
<evidence type="ECO:0000313" key="15">
    <source>
        <dbReference type="Proteomes" id="UP001497600"/>
    </source>
</evidence>
<dbReference type="Pfam" id="PF18469">
    <property type="entry name" value="PH_18"/>
    <property type="match status" value="1"/>
</dbReference>
<comment type="similarity">
    <text evidence="3">Belongs to the RTT106 family.</text>
</comment>
<evidence type="ECO:0000256" key="3">
    <source>
        <dbReference type="ARBA" id="ARBA00006159"/>
    </source>
</evidence>
<evidence type="ECO:0000256" key="12">
    <source>
        <dbReference type="SAM" id="MobiDB-lite"/>
    </source>
</evidence>
<feature type="compositionally biased region" description="Acidic residues" evidence="12">
    <location>
        <begin position="197"/>
        <end position="206"/>
    </location>
</feature>
<dbReference type="EMBL" id="OZ004256">
    <property type="protein sequence ID" value="CAK7902548.1"/>
    <property type="molecule type" value="Genomic_DNA"/>
</dbReference>
<dbReference type="SMART" id="SM01287">
    <property type="entry name" value="Rtt106"/>
    <property type="match status" value="1"/>
</dbReference>
<dbReference type="Gene3D" id="2.30.29.30">
    <property type="entry name" value="Pleckstrin-homology domain (PH domain)/Phosphotyrosine-binding domain (PTB)"/>
    <property type="match status" value="1"/>
</dbReference>
<feature type="domain" description="Histone chaperone RTT106/FACT complex subunit SPT16-like middle" evidence="13">
    <location>
        <begin position="268"/>
        <end position="370"/>
    </location>
</feature>
<gene>
    <name evidence="14" type="primary">RTT106</name>
    <name evidence="14" type="ORF">CAAN4_D00474</name>
</gene>
<evidence type="ECO:0000256" key="4">
    <source>
        <dbReference type="ARBA" id="ARBA00017355"/>
    </source>
</evidence>
<feature type="region of interest" description="Disordered" evidence="12">
    <location>
        <begin position="187"/>
        <end position="209"/>
    </location>
</feature>
<evidence type="ECO:0000259" key="13">
    <source>
        <dbReference type="SMART" id="SM01287"/>
    </source>
</evidence>
<dbReference type="PANTHER" id="PTHR45849:SF3">
    <property type="entry name" value="HISTONE CHAPERONE RTT106"/>
    <property type="match status" value="1"/>
</dbReference>
<dbReference type="InterPro" id="IPR011993">
    <property type="entry name" value="PH-like_dom_sf"/>
</dbReference>
<keyword evidence="15" id="KW-1185">Reference proteome</keyword>
<evidence type="ECO:0000256" key="1">
    <source>
        <dbReference type="ARBA" id="ARBA00004123"/>
    </source>
</evidence>
<dbReference type="Gene3D" id="2.30.29.120">
    <property type="match status" value="1"/>
</dbReference>
<dbReference type="InterPro" id="IPR013719">
    <property type="entry name" value="RTT106/SPT16-like_middle_dom"/>
</dbReference>
<keyword evidence="11" id="KW-0539">Nucleus</keyword>
<evidence type="ECO:0000313" key="14">
    <source>
        <dbReference type="EMBL" id="CAK7902548.1"/>
    </source>
</evidence>
<evidence type="ECO:0000256" key="11">
    <source>
        <dbReference type="ARBA" id="ARBA00023242"/>
    </source>
</evidence>
<evidence type="ECO:0000256" key="2">
    <source>
        <dbReference type="ARBA" id="ARBA00004286"/>
    </source>
</evidence>
<dbReference type="InterPro" id="IPR040770">
    <property type="entry name" value="Rtt106_PH"/>
</dbReference>
<name>A0ABP0E9Z3_9ASCO</name>
<dbReference type="SUPFAM" id="SSF50729">
    <property type="entry name" value="PH domain-like"/>
    <property type="match status" value="1"/>
</dbReference>
<keyword evidence="7" id="KW-0805">Transcription regulation</keyword>
<keyword evidence="9" id="KW-0804">Transcription</keyword>
<organism evidence="14 15">
    <name type="scientific">[Candida] anglica</name>
    <dbReference type="NCBI Taxonomy" id="148631"/>
    <lineage>
        <taxon>Eukaryota</taxon>
        <taxon>Fungi</taxon>
        <taxon>Dikarya</taxon>
        <taxon>Ascomycota</taxon>
        <taxon>Saccharomycotina</taxon>
        <taxon>Pichiomycetes</taxon>
        <taxon>Debaryomycetaceae</taxon>
        <taxon>Kurtzmaniella</taxon>
    </lineage>
</organism>
<feature type="compositionally biased region" description="Low complexity" evidence="12">
    <location>
        <begin position="430"/>
        <end position="443"/>
    </location>
</feature>
<evidence type="ECO:0000256" key="10">
    <source>
        <dbReference type="ARBA" id="ARBA00023186"/>
    </source>
</evidence>
<dbReference type="InterPro" id="IPR050454">
    <property type="entry name" value="RTT106/SSRP1_HistChap/FACT"/>
</dbReference>
<evidence type="ECO:0000256" key="6">
    <source>
        <dbReference type="ARBA" id="ARBA00022454"/>
    </source>
</evidence>
<evidence type="ECO:0000256" key="9">
    <source>
        <dbReference type="ARBA" id="ARBA00023163"/>
    </source>
</evidence>
<keyword evidence="10" id="KW-0143">Chaperone</keyword>
<dbReference type="InterPro" id="IPR040993">
    <property type="entry name" value="Rtt106_N"/>
</dbReference>
<keyword evidence="8" id="KW-0238">DNA-binding</keyword>
<comment type="subcellular location">
    <subcellularLocation>
        <location evidence="2">Chromosome</location>
    </subcellularLocation>
    <subcellularLocation>
        <location evidence="1">Nucleus</location>
    </subcellularLocation>
</comment>
<evidence type="ECO:0000256" key="8">
    <source>
        <dbReference type="ARBA" id="ARBA00023125"/>
    </source>
</evidence>
<feature type="compositionally biased region" description="Acidic residues" evidence="12">
    <location>
        <begin position="444"/>
        <end position="457"/>
    </location>
</feature>
<sequence length="457" mass="51017">MSWTSTLPEELQHEISQVIKKFPQSEQTFFNLYTHLVGPQDGVEPPTKKQKIEDSNINKLEFNPKITEPISPMDTIFQLTQMSFQSPIRKKLNLVFHLHTSPNNPPQPVLSIVHPTTLIPEYTISNFEESVRLCLLLPILGNSMNSKKKVGLLCLWLNEEASLDPKKNDPIICQLNFDLVKTQLIETGKIPPPPENESSDEEDEEGKDGVQPMNEAIVDFLQRQFQLCGIKLVNYFPSTSFNSRNKLTLNTDSGVAISQDPASNSNSLVVVEAYKGSKEGSLVFIAGNEFNRKPYLIFGFKKPVLIFEMSDVKHISYTNITRLTFSLLITIVNLQKESGEETLEFGMIDHQHYSILDSFIRGQRINDNSFDDELREKTNTKKDDQSNGAEGGEQEDGELDDSEDEEDGTYQVGQEEEDLEGGSGAGSGSGSESDSGSDMSDSGSESEDDEELSGEEL</sequence>
<dbReference type="Pfam" id="PF18215">
    <property type="entry name" value="Rtt106_N"/>
    <property type="match status" value="1"/>
</dbReference>
<keyword evidence="6" id="KW-0158">Chromosome</keyword>
<dbReference type="Proteomes" id="UP001497600">
    <property type="component" value="Chromosome D"/>
</dbReference>
<reference evidence="14 15" key="1">
    <citation type="submission" date="2024-01" db="EMBL/GenBank/DDBJ databases">
        <authorList>
            <consortium name="Genoscope - CEA"/>
            <person name="William W."/>
        </authorList>
    </citation>
    <scope>NUCLEOTIDE SEQUENCE [LARGE SCALE GENOMIC DNA]</scope>
    <source>
        <strain evidence="14 15">29B2s-10</strain>
    </source>
</reference>
<evidence type="ECO:0000256" key="5">
    <source>
        <dbReference type="ARBA" id="ARBA00018462"/>
    </source>
</evidence>
<feature type="region of interest" description="Disordered" evidence="12">
    <location>
        <begin position="377"/>
        <end position="457"/>
    </location>
</feature>
<dbReference type="PANTHER" id="PTHR45849">
    <property type="entry name" value="FACT COMPLEX SUBUNIT SSRP1"/>
    <property type="match status" value="1"/>
</dbReference>
<proteinExistence type="inferred from homology"/>
<feature type="compositionally biased region" description="Acidic residues" evidence="12">
    <location>
        <begin position="392"/>
        <end position="420"/>
    </location>
</feature>
<evidence type="ECO:0000256" key="7">
    <source>
        <dbReference type="ARBA" id="ARBA00023015"/>
    </source>
</evidence>
<dbReference type="Pfam" id="PF08512">
    <property type="entry name" value="Rttp106-like_middle"/>
    <property type="match status" value="1"/>
</dbReference>